<protein>
    <submittedName>
        <fullName evidence="14">Uncharacterized protein</fullName>
    </submittedName>
</protein>
<evidence type="ECO:0000313" key="14">
    <source>
        <dbReference type="EMBL" id="KAK7471342.1"/>
    </source>
</evidence>
<dbReference type="InterPro" id="IPR038050">
    <property type="entry name" value="Neuro_actylchol_rec"/>
</dbReference>
<evidence type="ECO:0000259" key="13">
    <source>
        <dbReference type="Pfam" id="PF02932"/>
    </source>
</evidence>
<evidence type="ECO:0000256" key="10">
    <source>
        <dbReference type="ARBA" id="ARBA00023303"/>
    </source>
</evidence>
<comment type="similarity">
    <text evidence="11">Belongs to the ligand-gated ion channel (TC 1.A.9) family.</text>
</comment>
<evidence type="ECO:0000259" key="12">
    <source>
        <dbReference type="Pfam" id="PF02931"/>
    </source>
</evidence>
<dbReference type="InterPro" id="IPR006029">
    <property type="entry name" value="Neurotrans-gated_channel_TM"/>
</dbReference>
<dbReference type="SUPFAM" id="SSF63712">
    <property type="entry name" value="Nicotinic receptor ligand binding domain-like"/>
    <property type="match status" value="1"/>
</dbReference>
<evidence type="ECO:0000256" key="7">
    <source>
        <dbReference type="ARBA" id="ARBA00022989"/>
    </source>
</evidence>
<dbReference type="PROSITE" id="PS00236">
    <property type="entry name" value="NEUROTR_ION_CHANNEL"/>
    <property type="match status" value="1"/>
</dbReference>
<dbReference type="PANTHER" id="PTHR18945">
    <property type="entry name" value="NEUROTRANSMITTER GATED ION CHANNEL"/>
    <property type="match status" value="1"/>
</dbReference>
<comment type="caution">
    <text evidence="14">The sequence shown here is derived from an EMBL/GenBank/DDBJ whole genome shotgun (WGS) entry which is preliminary data.</text>
</comment>
<gene>
    <name evidence="14" type="ORF">BaRGS_00036017</name>
</gene>
<evidence type="ECO:0000256" key="2">
    <source>
        <dbReference type="ARBA" id="ARBA00004236"/>
    </source>
</evidence>
<dbReference type="PRINTS" id="PR00253">
    <property type="entry name" value="GABAARECEPTR"/>
</dbReference>
<dbReference type="EMBL" id="JACVVK020000497">
    <property type="protein sequence ID" value="KAK7471342.1"/>
    <property type="molecule type" value="Genomic_DNA"/>
</dbReference>
<dbReference type="InterPro" id="IPR006028">
    <property type="entry name" value="GABAA/Glycine_rcpt"/>
</dbReference>
<keyword evidence="4" id="KW-1003">Cell membrane</keyword>
<dbReference type="PRINTS" id="PR00252">
    <property type="entry name" value="NRIONCHANNEL"/>
</dbReference>
<dbReference type="InterPro" id="IPR018000">
    <property type="entry name" value="Neurotransmitter_ion_chnl_CS"/>
</dbReference>
<dbReference type="Pfam" id="PF02932">
    <property type="entry name" value="Neur_chan_memb"/>
    <property type="match status" value="1"/>
</dbReference>
<evidence type="ECO:0000256" key="4">
    <source>
        <dbReference type="ARBA" id="ARBA00022475"/>
    </source>
</evidence>
<feature type="transmembrane region" description="Helical" evidence="11">
    <location>
        <begin position="288"/>
        <end position="309"/>
    </location>
</feature>
<dbReference type="InterPro" id="IPR006202">
    <property type="entry name" value="Neur_chan_lig-bd"/>
</dbReference>
<sequence length="436" mass="50798">MKILCHDQVIIEVRERSGVCGQNQNGRNSINQLGRRRPEMYKHLAKLYSSVLLDTILSAAEGENGFKNWPPNYDSDKATKVEVKLYIDTIDSVNEATMDFTVSLLLHLRWRDERLLSHHMQQSFQSQKKSFLEFDSQNIKRIWVPDLFFPNEKRASLSMTLSCPMNLRYYPFDKQHCSIQIMSFGYADDKIVLDWMNTTEPDTMDEDRPVIINENVELPQFEVTGRMATRCNKRYHQKSDNHSCIEAVFFLERNITYYVVQMYIPSILIVMLSWISFWLTVNSVPGRISLGVLTVLTMTTQSSSVNASLPRVSYTKAIDVWMSTCLVFVFCSLLEFAVVNVLSRKDSLRDFSIRRVFSIPKDVENGTREVREVTVPLDADPEDSGKKKRRRFAKRGIVYAMYLDVASRIAFPLIFVFFIMIYWLYYVNVKSIEERD</sequence>
<evidence type="ECO:0000256" key="1">
    <source>
        <dbReference type="ARBA" id="ARBA00004141"/>
    </source>
</evidence>
<keyword evidence="9 11" id="KW-0472">Membrane</keyword>
<dbReference type="CDD" id="cd19049">
    <property type="entry name" value="LGIC_TM_anion"/>
    <property type="match status" value="1"/>
</dbReference>
<name>A0ABD0JDU4_9CAEN</name>
<dbReference type="InterPro" id="IPR006201">
    <property type="entry name" value="Neur_channel"/>
</dbReference>
<feature type="transmembrane region" description="Helical" evidence="11">
    <location>
        <begin position="396"/>
        <end position="425"/>
    </location>
</feature>
<proteinExistence type="inferred from homology"/>
<evidence type="ECO:0000256" key="9">
    <source>
        <dbReference type="ARBA" id="ARBA00023136"/>
    </source>
</evidence>
<feature type="domain" description="Neurotransmitter-gated ion-channel ligand-binding" evidence="12">
    <location>
        <begin position="157"/>
        <end position="253"/>
    </location>
</feature>
<feature type="domain" description="Neurotransmitter-gated ion-channel transmembrane" evidence="13">
    <location>
        <begin position="262"/>
        <end position="346"/>
    </location>
</feature>
<comment type="subcellular location">
    <subcellularLocation>
        <location evidence="2">Cell membrane</location>
    </subcellularLocation>
    <subcellularLocation>
        <location evidence="1">Membrane</location>
        <topology evidence="1">Multi-pass membrane protein</topology>
    </subcellularLocation>
</comment>
<dbReference type="GO" id="GO:0022824">
    <property type="term" value="F:transmitter-gated monoatomic ion channel activity"/>
    <property type="evidence" value="ECO:0007669"/>
    <property type="project" value="UniProtKB-ARBA"/>
</dbReference>
<keyword evidence="7 11" id="KW-1133">Transmembrane helix</keyword>
<keyword evidence="15" id="KW-1185">Reference proteome</keyword>
<evidence type="ECO:0000313" key="15">
    <source>
        <dbReference type="Proteomes" id="UP001519460"/>
    </source>
</evidence>
<feature type="transmembrane region" description="Helical" evidence="11">
    <location>
        <begin position="262"/>
        <end position="281"/>
    </location>
</feature>
<keyword evidence="3 11" id="KW-0813">Transport</keyword>
<dbReference type="Gene3D" id="2.70.170.10">
    <property type="entry name" value="Neurotransmitter-gated ion-channel ligand-binding domain"/>
    <property type="match status" value="2"/>
</dbReference>
<evidence type="ECO:0000256" key="3">
    <source>
        <dbReference type="ARBA" id="ARBA00022448"/>
    </source>
</evidence>
<dbReference type="Gene3D" id="1.20.58.390">
    <property type="entry name" value="Neurotransmitter-gated ion-channel transmembrane domain"/>
    <property type="match status" value="1"/>
</dbReference>
<evidence type="ECO:0000256" key="8">
    <source>
        <dbReference type="ARBA" id="ARBA00023065"/>
    </source>
</evidence>
<dbReference type="FunFam" id="1.20.58.390:FF:000032">
    <property type="entry name" value="gamma-aminobutyric acid receptor subunit epsilon"/>
    <property type="match status" value="1"/>
</dbReference>
<evidence type="ECO:0000256" key="6">
    <source>
        <dbReference type="ARBA" id="ARBA00022729"/>
    </source>
</evidence>
<keyword evidence="8 11" id="KW-0406">Ion transport</keyword>
<keyword evidence="5 11" id="KW-0812">Transmembrane</keyword>
<keyword evidence="10 11" id="KW-0407">Ion channel</keyword>
<dbReference type="GO" id="GO:0004890">
    <property type="term" value="F:GABA-A receptor activity"/>
    <property type="evidence" value="ECO:0007669"/>
    <property type="project" value="UniProtKB-ARBA"/>
</dbReference>
<dbReference type="GO" id="GO:0005886">
    <property type="term" value="C:plasma membrane"/>
    <property type="evidence" value="ECO:0007669"/>
    <property type="project" value="UniProtKB-SubCell"/>
</dbReference>
<dbReference type="Proteomes" id="UP001519460">
    <property type="component" value="Unassembled WGS sequence"/>
</dbReference>
<organism evidence="14 15">
    <name type="scientific">Batillaria attramentaria</name>
    <dbReference type="NCBI Taxonomy" id="370345"/>
    <lineage>
        <taxon>Eukaryota</taxon>
        <taxon>Metazoa</taxon>
        <taxon>Spiralia</taxon>
        <taxon>Lophotrochozoa</taxon>
        <taxon>Mollusca</taxon>
        <taxon>Gastropoda</taxon>
        <taxon>Caenogastropoda</taxon>
        <taxon>Sorbeoconcha</taxon>
        <taxon>Cerithioidea</taxon>
        <taxon>Batillariidae</taxon>
        <taxon>Batillaria</taxon>
    </lineage>
</organism>
<dbReference type="AlphaFoldDB" id="A0ABD0JDU4"/>
<evidence type="ECO:0000256" key="11">
    <source>
        <dbReference type="RuleBase" id="RU000687"/>
    </source>
</evidence>
<accession>A0ABD0JDU4</accession>
<dbReference type="InterPro" id="IPR036734">
    <property type="entry name" value="Neur_chan_lig-bd_sf"/>
</dbReference>
<feature type="domain" description="Neurotransmitter-gated ion-channel ligand-binding" evidence="12">
    <location>
        <begin position="70"/>
        <end position="156"/>
    </location>
</feature>
<dbReference type="SUPFAM" id="SSF90112">
    <property type="entry name" value="Neurotransmitter-gated ion-channel transmembrane pore"/>
    <property type="match status" value="1"/>
</dbReference>
<evidence type="ECO:0000256" key="5">
    <source>
        <dbReference type="ARBA" id="ARBA00022692"/>
    </source>
</evidence>
<feature type="transmembrane region" description="Helical" evidence="11">
    <location>
        <begin position="321"/>
        <end position="342"/>
    </location>
</feature>
<reference evidence="14 15" key="1">
    <citation type="journal article" date="2023" name="Sci. Data">
        <title>Genome assembly of the Korean intertidal mud-creeper Batillaria attramentaria.</title>
        <authorList>
            <person name="Patra A.K."/>
            <person name="Ho P.T."/>
            <person name="Jun S."/>
            <person name="Lee S.J."/>
            <person name="Kim Y."/>
            <person name="Won Y.J."/>
        </authorList>
    </citation>
    <scope>NUCLEOTIDE SEQUENCE [LARGE SCALE GENOMIC DNA]</scope>
    <source>
        <strain evidence="14">Wonlab-2016</strain>
    </source>
</reference>
<keyword evidence="6" id="KW-0732">Signal</keyword>
<dbReference type="Pfam" id="PF02931">
    <property type="entry name" value="Neur_chan_LBD"/>
    <property type="match status" value="2"/>
</dbReference>
<dbReference type="InterPro" id="IPR036719">
    <property type="entry name" value="Neuro-gated_channel_TM_sf"/>
</dbReference>